<dbReference type="Gene3D" id="1.10.1200.10">
    <property type="entry name" value="ACP-like"/>
    <property type="match status" value="1"/>
</dbReference>
<dbReference type="Proteomes" id="UP000674270">
    <property type="component" value="Unassembled WGS sequence"/>
</dbReference>
<evidence type="ECO:0000313" key="3">
    <source>
        <dbReference type="Proteomes" id="UP000674270"/>
    </source>
</evidence>
<name>A0A8I2DBE9_9GAMM</name>
<organism evidence="2 3">
    <name type="scientific">Providencia huaxiensis</name>
    <dbReference type="NCBI Taxonomy" id="2027290"/>
    <lineage>
        <taxon>Bacteria</taxon>
        <taxon>Pseudomonadati</taxon>
        <taxon>Pseudomonadota</taxon>
        <taxon>Gammaproteobacteria</taxon>
        <taxon>Enterobacterales</taxon>
        <taxon>Morganellaceae</taxon>
        <taxon>Providencia</taxon>
    </lineage>
</organism>
<protein>
    <submittedName>
        <fullName evidence="2">Acyl carrier protein</fullName>
    </submittedName>
</protein>
<proteinExistence type="predicted"/>
<feature type="domain" description="Carrier" evidence="1">
    <location>
        <begin position="1"/>
        <end position="70"/>
    </location>
</feature>
<dbReference type="RefSeq" id="WP_210848701.1">
    <property type="nucleotide sequence ID" value="NZ_JAGKLY010000006.1"/>
</dbReference>
<reference evidence="2" key="1">
    <citation type="submission" date="2021-03" db="EMBL/GenBank/DDBJ databases">
        <authorList>
            <person name="Stanton E."/>
        </authorList>
    </citation>
    <scope>NUCLEOTIDE SEQUENCE</scope>
    <source>
        <strain evidence="2">2020EL-00113</strain>
    </source>
</reference>
<sequence length="70" mass="7791">MSKENQLLNIIAEILEIDAVSPETELNEENWDSLAVVTFISEVDSNFEQVLSPTSVNKASTVQDLLKLVK</sequence>
<dbReference type="InterPro" id="IPR036736">
    <property type="entry name" value="ACP-like_sf"/>
</dbReference>
<evidence type="ECO:0000313" key="2">
    <source>
        <dbReference type="EMBL" id="MBQ0269545.1"/>
    </source>
</evidence>
<dbReference type="Pfam" id="PF00550">
    <property type="entry name" value="PP-binding"/>
    <property type="match status" value="1"/>
</dbReference>
<gene>
    <name evidence="2" type="ORF">J7T18_14665</name>
</gene>
<dbReference type="AlphaFoldDB" id="A0A8I2DBE9"/>
<dbReference type="InterPro" id="IPR009081">
    <property type="entry name" value="PP-bd_ACP"/>
</dbReference>
<evidence type="ECO:0000259" key="1">
    <source>
        <dbReference type="PROSITE" id="PS50075"/>
    </source>
</evidence>
<dbReference type="PROSITE" id="PS50075">
    <property type="entry name" value="CARRIER"/>
    <property type="match status" value="1"/>
</dbReference>
<comment type="caution">
    <text evidence="2">The sequence shown here is derived from an EMBL/GenBank/DDBJ whole genome shotgun (WGS) entry which is preliminary data.</text>
</comment>
<dbReference type="EMBL" id="JAGKLY010000006">
    <property type="protein sequence ID" value="MBQ0269545.1"/>
    <property type="molecule type" value="Genomic_DNA"/>
</dbReference>
<dbReference type="SUPFAM" id="SSF47336">
    <property type="entry name" value="ACP-like"/>
    <property type="match status" value="1"/>
</dbReference>
<accession>A0A8I2DBE9</accession>